<dbReference type="PROSITE" id="PS50005">
    <property type="entry name" value="TPR"/>
    <property type="match status" value="1"/>
</dbReference>
<evidence type="ECO:0000256" key="1">
    <source>
        <dbReference type="PROSITE-ProRule" id="PRU00339"/>
    </source>
</evidence>
<feature type="repeat" description="TPR" evidence="1">
    <location>
        <begin position="194"/>
        <end position="227"/>
    </location>
</feature>
<evidence type="ECO:0008006" key="4">
    <source>
        <dbReference type="Google" id="ProtNLM"/>
    </source>
</evidence>
<dbReference type="Gene3D" id="1.25.40.10">
    <property type="entry name" value="Tetratricopeptide repeat domain"/>
    <property type="match status" value="1"/>
</dbReference>
<evidence type="ECO:0000313" key="3">
    <source>
        <dbReference type="Proteomes" id="UP001221757"/>
    </source>
</evidence>
<sequence length="260" mass="29590">MSAHIDPRNRPNKARRRIASSFDWTRRLGKFLSSFGARGSSSGELNDPNADLNNKQAFVDQLPLDHPDRPEHLQGLAVSFTDRYRRLGNIQDLEAALRIAREAVNLTPADHPGQTGHLQYQEILDLLPADHPSRPEILHNLAETFGSRYKKLRELKDLEVALQLSQTAVDLTSTRQPGRPERLRTLGIMFSARYRRLGNLNDLEADLKDLETAMQKFQEALDLTPIDHPDREGLLQGLAACYRDRFDRLKNVDDLRTALQ</sequence>
<evidence type="ECO:0000313" key="2">
    <source>
        <dbReference type="EMBL" id="KAJ7676194.1"/>
    </source>
</evidence>
<dbReference type="EMBL" id="JARKIE010000145">
    <property type="protein sequence ID" value="KAJ7676194.1"/>
    <property type="molecule type" value="Genomic_DNA"/>
</dbReference>
<accession>A0AAD7D3D4</accession>
<comment type="caution">
    <text evidence="2">The sequence shown here is derived from an EMBL/GenBank/DDBJ whole genome shotgun (WGS) entry which is preliminary data.</text>
</comment>
<dbReference type="InterPro" id="IPR019734">
    <property type="entry name" value="TPR_rpt"/>
</dbReference>
<keyword evidence="1" id="KW-0802">TPR repeat</keyword>
<dbReference type="SUPFAM" id="SSF48452">
    <property type="entry name" value="TPR-like"/>
    <property type="match status" value="1"/>
</dbReference>
<organism evidence="2 3">
    <name type="scientific">Mycena rosella</name>
    <name type="common">Pink bonnet</name>
    <name type="synonym">Agaricus rosellus</name>
    <dbReference type="NCBI Taxonomy" id="1033263"/>
    <lineage>
        <taxon>Eukaryota</taxon>
        <taxon>Fungi</taxon>
        <taxon>Dikarya</taxon>
        <taxon>Basidiomycota</taxon>
        <taxon>Agaricomycotina</taxon>
        <taxon>Agaricomycetes</taxon>
        <taxon>Agaricomycetidae</taxon>
        <taxon>Agaricales</taxon>
        <taxon>Marasmiineae</taxon>
        <taxon>Mycenaceae</taxon>
        <taxon>Mycena</taxon>
    </lineage>
</organism>
<proteinExistence type="predicted"/>
<dbReference type="Proteomes" id="UP001221757">
    <property type="component" value="Unassembled WGS sequence"/>
</dbReference>
<dbReference type="AlphaFoldDB" id="A0AAD7D3D4"/>
<gene>
    <name evidence="2" type="ORF">B0H17DRAFT_1182769</name>
</gene>
<dbReference type="InterPro" id="IPR011990">
    <property type="entry name" value="TPR-like_helical_dom_sf"/>
</dbReference>
<name>A0AAD7D3D4_MYCRO</name>
<reference evidence="2" key="1">
    <citation type="submission" date="2023-03" db="EMBL/GenBank/DDBJ databases">
        <title>Massive genome expansion in bonnet fungi (Mycena s.s.) driven by repeated elements and novel gene families across ecological guilds.</title>
        <authorList>
            <consortium name="Lawrence Berkeley National Laboratory"/>
            <person name="Harder C.B."/>
            <person name="Miyauchi S."/>
            <person name="Viragh M."/>
            <person name="Kuo A."/>
            <person name="Thoen E."/>
            <person name="Andreopoulos B."/>
            <person name="Lu D."/>
            <person name="Skrede I."/>
            <person name="Drula E."/>
            <person name="Henrissat B."/>
            <person name="Morin E."/>
            <person name="Kohler A."/>
            <person name="Barry K."/>
            <person name="LaButti K."/>
            <person name="Morin E."/>
            <person name="Salamov A."/>
            <person name="Lipzen A."/>
            <person name="Mereny Z."/>
            <person name="Hegedus B."/>
            <person name="Baldrian P."/>
            <person name="Stursova M."/>
            <person name="Weitz H."/>
            <person name="Taylor A."/>
            <person name="Grigoriev I.V."/>
            <person name="Nagy L.G."/>
            <person name="Martin F."/>
            <person name="Kauserud H."/>
        </authorList>
    </citation>
    <scope>NUCLEOTIDE SEQUENCE</scope>
    <source>
        <strain evidence="2">CBHHK067</strain>
    </source>
</reference>
<keyword evidence="3" id="KW-1185">Reference proteome</keyword>
<protein>
    <recommendedName>
        <fullName evidence="4">TPR-like protein</fullName>
    </recommendedName>
</protein>